<feature type="region of interest" description="Disordered" evidence="1">
    <location>
        <begin position="14"/>
        <end position="39"/>
    </location>
</feature>
<proteinExistence type="predicted"/>
<reference evidence="2" key="1">
    <citation type="submission" date="2020-10" db="EMBL/GenBank/DDBJ databases">
        <title>Genome Sequence of Monilinia vaccinii-corymbosi Sheds Light on Mummy Berry Disease Infection of Blueberry and Mating Type.</title>
        <authorList>
            <person name="Yow A.G."/>
            <person name="Zhang Y."/>
            <person name="Bansal K."/>
            <person name="Eacker S.M."/>
            <person name="Sullivan S."/>
            <person name="Liachko I."/>
            <person name="Cubeta M.A."/>
            <person name="Rollins J.A."/>
            <person name="Ashrafi H."/>
        </authorList>
    </citation>
    <scope>NUCLEOTIDE SEQUENCE</scope>
    <source>
        <strain evidence="2">RL-1</strain>
    </source>
</reference>
<dbReference type="EMBL" id="CP063406">
    <property type="protein sequence ID" value="QSZ31487.1"/>
    <property type="molecule type" value="Genomic_DNA"/>
</dbReference>
<evidence type="ECO:0000313" key="3">
    <source>
        <dbReference type="Proteomes" id="UP000672032"/>
    </source>
</evidence>
<accession>A0A8A3PAH7</accession>
<sequence length="99" mass="10627">MWLRNSALYESGPHALKDTGPGIHEAGSGNKPGASCCSTTSPVPRREAIHLTLYTGLNHIWAFPFLVTPWSTITLSNQPIVSGKPNLHQVILATPEAVV</sequence>
<gene>
    <name evidence="2" type="ORF">DSL72_001052</name>
</gene>
<keyword evidence="3" id="KW-1185">Reference proteome</keyword>
<evidence type="ECO:0000256" key="1">
    <source>
        <dbReference type="SAM" id="MobiDB-lite"/>
    </source>
</evidence>
<dbReference type="AlphaFoldDB" id="A0A8A3PAH7"/>
<organism evidence="2 3">
    <name type="scientific">Monilinia vaccinii-corymbosi</name>
    <dbReference type="NCBI Taxonomy" id="61207"/>
    <lineage>
        <taxon>Eukaryota</taxon>
        <taxon>Fungi</taxon>
        <taxon>Dikarya</taxon>
        <taxon>Ascomycota</taxon>
        <taxon>Pezizomycotina</taxon>
        <taxon>Leotiomycetes</taxon>
        <taxon>Helotiales</taxon>
        <taxon>Sclerotiniaceae</taxon>
        <taxon>Monilinia</taxon>
    </lineage>
</organism>
<name>A0A8A3PAH7_9HELO</name>
<dbReference type="Proteomes" id="UP000672032">
    <property type="component" value="Chromosome 2"/>
</dbReference>
<protein>
    <submittedName>
        <fullName evidence="2">Uncharacterized protein</fullName>
    </submittedName>
</protein>
<evidence type="ECO:0000313" key="2">
    <source>
        <dbReference type="EMBL" id="QSZ31487.1"/>
    </source>
</evidence>